<evidence type="ECO:0000313" key="1">
    <source>
        <dbReference type="EMBL" id="CAN75053.1"/>
    </source>
</evidence>
<name>A5BVX2_VITVI</name>
<sequence length="173" mass="19265">MAHASHLAFAIQGGLQGEFGDLDNKNLKKNISKCRSQISGSTKDHFAGENEVCEISQTHKKGCEITSQQKADFAALRSWLSACSVRLPTAVTPSFQLQIVHRLNHWISEFLRFLFTSPPCIPDLLIAKDFKALVLHVSELSIALPWIPNNSPQSHISLVIKKLSKHQNLTQID</sequence>
<organism evidence="1">
    <name type="scientific">Vitis vinifera</name>
    <name type="common">Grape</name>
    <dbReference type="NCBI Taxonomy" id="29760"/>
    <lineage>
        <taxon>Eukaryota</taxon>
        <taxon>Viridiplantae</taxon>
        <taxon>Streptophyta</taxon>
        <taxon>Embryophyta</taxon>
        <taxon>Tracheophyta</taxon>
        <taxon>Spermatophyta</taxon>
        <taxon>Magnoliopsida</taxon>
        <taxon>eudicotyledons</taxon>
        <taxon>Gunneridae</taxon>
        <taxon>Pentapetalae</taxon>
        <taxon>rosids</taxon>
        <taxon>Vitales</taxon>
        <taxon>Vitaceae</taxon>
        <taxon>Viteae</taxon>
        <taxon>Vitis</taxon>
    </lineage>
</organism>
<dbReference type="AlphaFoldDB" id="A5BVX2"/>
<proteinExistence type="predicted"/>
<accession>A5BVX2</accession>
<dbReference type="EMBL" id="AM473114">
    <property type="protein sequence ID" value="CAN75053.1"/>
    <property type="molecule type" value="Genomic_DNA"/>
</dbReference>
<protein>
    <submittedName>
        <fullName evidence="1">Uncharacterized protein</fullName>
    </submittedName>
</protein>
<gene>
    <name evidence="1" type="ORF">VITISV_018212</name>
</gene>
<reference evidence="1" key="1">
    <citation type="journal article" date="2007" name="PLoS ONE">
        <title>The first genome sequence of an elite grapevine cultivar (Pinot noir Vitis vinifera L.): coping with a highly heterozygous genome.</title>
        <authorList>
            <person name="Velasco R."/>
            <person name="Zharkikh A."/>
            <person name="Troggio M."/>
            <person name="Cartwright D.A."/>
            <person name="Cestaro A."/>
            <person name="Pruss D."/>
            <person name="Pindo M."/>
            <person name="FitzGerald L.M."/>
            <person name="Vezzulli S."/>
            <person name="Reid J."/>
            <person name="Malacarne G."/>
            <person name="Iliev D."/>
            <person name="Coppola G."/>
            <person name="Wardell B."/>
            <person name="Micheletti D."/>
            <person name="Macalma T."/>
            <person name="Facci M."/>
            <person name="Mitchell J.T."/>
            <person name="Perazzolli M."/>
            <person name="Eldredge G."/>
            <person name="Gatto P."/>
            <person name="Oyzerski R."/>
            <person name="Moretto M."/>
            <person name="Gutin N."/>
            <person name="Stefanini M."/>
            <person name="Chen Y."/>
            <person name="Segala C."/>
            <person name="Davenport C."/>
            <person name="Dematte L."/>
            <person name="Mraz A."/>
            <person name="Battilana J."/>
            <person name="Stormo K."/>
            <person name="Costa F."/>
            <person name="Tao Q."/>
            <person name="Si-Ammour A."/>
            <person name="Harkins T."/>
            <person name="Lackey A."/>
            <person name="Perbost C."/>
            <person name="Taillon B."/>
            <person name="Stella A."/>
            <person name="Solovyev V."/>
            <person name="Fawcett J.A."/>
            <person name="Sterck L."/>
            <person name="Vandepoele K."/>
            <person name="Grando S.M."/>
            <person name="Toppo S."/>
            <person name="Moser C."/>
            <person name="Lanchbury J."/>
            <person name="Bogden R."/>
            <person name="Skolnick M."/>
            <person name="Sgaramella V."/>
            <person name="Bhatnagar S.K."/>
            <person name="Fontana P."/>
            <person name="Gutin A."/>
            <person name="Van de Peer Y."/>
            <person name="Salamini F."/>
            <person name="Viola R."/>
        </authorList>
    </citation>
    <scope>NUCLEOTIDE SEQUENCE</scope>
</reference>